<feature type="region of interest" description="Disordered" evidence="2">
    <location>
        <begin position="28"/>
        <end position="49"/>
    </location>
</feature>
<dbReference type="VEuPathDB" id="FungiDB:MGL_1758"/>
<dbReference type="Pfam" id="PF00268">
    <property type="entry name" value="Ribonuc_red_sm"/>
    <property type="match status" value="1"/>
</dbReference>
<comment type="similarity">
    <text evidence="1">Belongs to the ribonucleoside diphosphate reductase small chain family.</text>
</comment>
<dbReference type="SUPFAM" id="SSF47240">
    <property type="entry name" value="Ferritin-like"/>
    <property type="match status" value="1"/>
</dbReference>
<dbReference type="InParanoid" id="A8Q1A5"/>
<dbReference type="PANTHER" id="PTHR23409:SF18">
    <property type="entry name" value="RIBONUCLEOSIDE-DIPHOSPHATE REDUCTASE SUBUNIT M2"/>
    <property type="match status" value="1"/>
</dbReference>
<accession>A8Q1A5</accession>
<reference evidence="3 4" key="1">
    <citation type="journal article" date="2007" name="Proc. Natl. Acad. Sci. U.S.A.">
        <title>Dandruff-associated Malassezia genomes reveal convergent and divergent virulence traits shared with plant and human fungal pathogens.</title>
        <authorList>
            <person name="Xu J."/>
            <person name="Saunders C.W."/>
            <person name="Hu P."/>
            <person name="Grant R.A."/>
            <person name="Boekhout T."/>
            <person name="Kuramae E.E."/>
            <person name="Kronstad J.W."/>
            <person name="Deangelis Y.M."/>
            <person name="Reeder N.L."/>
            <person name="Johnstone K.R."/>
            <person name="Leland M."/>
            <person name="Fieno A.M."/>
            <person name="Begley W.M."/>
            <person name="Sun Y."/>
            <person name="Lacey M.P."/>
            <person name="Chaudhary T."/>
            <person name="Keough T."/>
            <person name="Chu L."/>
            <person name="Sears R."/>
            <person name="Yuan B."/>
            <person name="Dawson T.L.Jr."/>
        </authorList>
    </citation>
    <scope>NUCLEOTIDE SEQUENCE [LARGE SCALE GENOMIC DNA]</scope>
    <source>
        <strain evidence="4">ATCC MYA-4612 / CBS 7966</strain>
    </source>
</reference>
<dbReference type="OMA" id="SNPFPWM"/>
<sequence>MSVNATPSKQVAADLAKIDMCSSPSKAAAAKKHAVKEVSQKEDDDTEPRSAIDNYVYGRFVGEVDLPEEEEPILKENKGRFVLFPIRYHEIWQMYKKAEASFWTAEEIDLSKDLYDWDNRMTDPERHFVSHVLAFFAASDGIVNENLVERFSAEVQATEARCFYGFQIMMENIHSETYSLLIDTYIREPERRDFLFNAIETVPVVKQKADWALRWISDHRASFSERLVAFAAVEGIFFSGSFASIFWLKKRGLMPGLSFSNELISRDEGLHTDFACLLFSHLKKRAHPDTVNRIITEAVDIEQDFLTDALPVSLIGMNARLMCQYIEFVADRLLVALGNPKHYNSTNPFDFMENISLQGKSNFFERRVGDYAKAGVARADDETPTQGTNEFSLSEDF</sequence>
<dbReference type="RefSeq" id="XP_001730759.1">
    <property type="nucleotide sequence ID" value="XM_001730707.1"/>
</dbReference>
<organism evidence="3 4">
    <name type="scientific">Malassezia globosa (strain ATCC MYA-4612 / CBS 7966)</name>
    <name type="common">Dandruff-associated fungus</name>
    <dbReference type="NCBI Taxonomy" id="425265"/>
    <lineage>
        <taxon>Eukaryota</taxon>
        <taxon>Fungi</taxon>
        <taxon>Dikarya</taxon>
        <taxon>Basidiomycota</taxon>
        <taxon>Ustilaginomycotina</taxon>
        <taxon>Malasseziomycetes</taxon>
        <taxon>Malasseziales</taxon>
        <taxon>Malasseziaceae</taxon>
        <taxon>Malassezia</taxon>
    </lineage>
</organism>
<evidence type="ECO:0000313" key="3">
    <source>
        <dbReference type="EMBL" id="EDP43545.1"/>
    </source>
</evidence>
<dbReference type="Proteomes" id="UP000008837">
    <property type="component" value="Unassembled WGS sequence"/>
</dbReference>
<dbReference type="FunCoup" id="A8Q1A5">
    <property type="interactions" value="188"/>
</dbReference>
<protein>
    <submittedName>
        <fullName evidence="3">Uncharacterized protein</fullName>
    </submittedName>
</protein>
<name>A8Q1A5_MALGO</name>
<dbReference type="PROSITE" id="PS00368">
    <property type="entry name" value="RIBORED_SMALL"/>
    <property type="match status" value="1"/>
</dbReference>
<dbReference type="KEGG" id="mgl:MGL_1758"/>
<dbReference type="InterPro" id="IPR009078">
    <property type="entry name" value="Ferritin-like_SF"/>
</dbReference>
<dbReference type="GeneID" id="5855066"/>
<comment type="caution">
    <text evidence="3">The sequence shown here is derived from an EMBL/GenBank/DDBJ whole genome shotgun (WGS) entry which is preliminary data.</text>
</comment>
<evidence type="ECO:0000256" key="2">
    <source>
        <dbReference type="SAM" id="MobiDB-lite"/>
    </source>
</evidence>
<evidence type="ECO:0000256" key="1">
    <source>
        <dbReference type="ARBA" id="ARBA00009303"/>
    </source>
</evidence>
<dbReference type="EMBL" id="AAYY01000006">
    <property type="protein sequence ID" value="EDP43545.1"/>
    <property type="molecule type" value="Genomic_DNA"/>
</dbReference>
<dbReference type="PANTHER" id="PTHR23409">
    <property type="entry name" value="RIBONUCLEOSIDE-DIPHOSPHATE REDUCTASE SMALL CHAIN"/>
    <property type="match status" value="1"/>
</dbReference>
<dbReference type="InterPro" id="IPR033909">
    <property type="entry name" value="RNR_small"/>
</dbReference>
<dbReference type="STRING" id="425265.A8Q1A5"/>
<dbReference type="InterPro" id="IPR030475">
    <property type="entry name" value="RNR_small_AS"/>
</dbReference>
<feature type="region of interest" description="Disordered" evidence="2">
    <location>
        <begin position="377"/>
        <end position="397"/>
    </location>
</feature>
<dbReference type="InterPro" id="IPR000358">
    <property type="entry name" value="RNR_small_fam"/>
</dbReference>
<dbReference type="InterPro" id="IPR012348">
    <property type="entry name" value="RNR-like"/>
</dbReference>
<evidence type="ECO:0000313" key="4">
    <source>
        <dbReference type="Proteomes" id="UP000008837"/>
    </source>
</evidence>
<proteinExistence type="inferred from homology"/>
<keyword evidence="4" id="KW-1185">Reference proteome</keyword>
<gene>
    <name evidence="3" type="ORF">MGL_1758</name>
</gene>
<feature type="compositionally biased region" description="Polar residues" evidence="2">
    <location>
        <begin position="384"/>
        <end position="397"/>
    </location>
</feature>
<dbReference type="AlphaFoldDB" id="A8Q1A5"/>
<dbReference type="OrthoDB" id="10248373at2759"/>
<dbReference type="GO" id="GO:0016491">
    <property type="term" value="F:oxidoreductase activity"/>
    <property type="evidence" value="ECO:0007669"/>
    <property type="project" value="InterPro"/>
</dbReference>
<dbReference type="CDD" id="cd01049">
    <property type="entry name" value="RNRR2"/>
    <property type="match status" value="1"/>
</dbReference>
<dbReference type="Gene3D" id="1.10.620.20">
    <property type="entry name" value="Ribonucleotide Reductase, subunit A"/>
    <property type="match status" value="1"/>
</dbReference>
<dbReference type="GO" id="GO:0009263">
    <property type="term" value="P:deoxyribonucleotide biosynthetic process"/>
    <property type="evidence" value="ECO:0007669"/>
    <property type="project" value="InterPro"/>
</dbReference>